<evidence type="ECO:0000259" key="7">
    <source>
        <dbReference type="PROSITE" id="PS50102"/>
    </source>
</evidence>
<dbReference type="SUPFAM" id="SSF54928">
    <property type="entry name" value="RNA-binding domain, RBD"/>
    <property type="match status" value="2"/>
</dbReference>
<dbReference type="GO" id="GO:0003723">
    <property type="term" value="F:RNA binding"/>
    <property type="evidence" value="ECO:0007669"/>
    <property type="project" value="UniProtKB-UniRule"/>
</dbReference>
<dbReference type="InterPro" id="IPR035979">
    <property type="entry name" value="RBD_domain_sf"/>
</dbReference>
<keyword evidence="9" id="KW-1185">Reference proteome</keyword>
<dbReference type="Gene3D" id="3.30.70.330">
    <property type="match status" value="2"/>
</dbReference>
<dbReference type="PROSITE" id="PS50102">
    <property type="entry name" value="RRM"/>
    <property type="match status" value="2"/>
</dbReference>
<sequence length="1008" mass="110883">MPFEVMDHRGSTAASSHYFDDIHLPTERQIGFWKPNTMPDHQVGMDGKMLIPSSNHAGSSHLENFSSGGPLSIHYEELSQSILDRDEKEKSLISEQGANMCEQAWSSMDHHPKSWSSLSLQPALYSKGRGRADISAAQWENSLFSSSFSEIFSRKLRLSGNDIHSYQPAKTITSSHEEEEPFESLEELEAKTIGNLLPPEDNLFSGVTTELGRDAQINNVDDLDDFDLFSSGGGMELEREGGRGNSGLLGGVPNCQGDSNGSTVVGHPSRTLFVRNISSNVEDSELKAVFEQYGDIRTLYTACKHRGFVMISYYDIRAARNAMNALQNKPLRRKKLDIHYSIPKDNPSEKDLNQGTLVVFNLDSSVSIDEICQIFGVYGEIKEILESPQKLHHKFIEYYDIRDAEAALSALNGTDIAGKQIKVESSLLGGTRSLMQQSEHEQTEPHLFQSPFKDFSSGPLATFSAGVSASSYMENGSSQVLHSAIPSQLGAFTDLHRSSSLSINLPSPVTANAAKQISISEMKLGNQCIPSIHPHSLPEYHDNLVNTISYNSPSTIRDMPSSFTSKAAEGINSLHIRGVGSNGHLMELIGGVSGSPGTGSCSLPGHHYVWKNSKSGQQHPSSGMIWQNSPSFVKGVPAHHLPHMPGFPRGHAVMLNSAAAPHYIGSAPTVNPSLWERQHTFSRESPEASSFHLGSLGSGFPGSSPPHPMEISSQNIFSRGGRSCMDMTKGTVLSSSPQMCHMFPGRNSLISMPSSFGSPNERARNLSNRRIESNSNHSDKKLFELDIDCILRGEDSRTTLMIKNIPNKYTSKMLLAAIDDHCRGTYDFIYLPIDFKASDFFVGSTSYILSLDAQCRYMYNKCNVGYAFINMIDPQQIIPFHKVFDGKKWEKFNSEKVAYLAYARIQGKAALIAHFQNSSLMNEDKRCRPILFHTDGPNAGDPEPFPMGTHIRSRLGKPRSTGNEENHHSGSPSTLANEEESPNGIHSPSGSDYVVFLGQDTNSNPVRV</sequence>
<organism evidence="8 9">
    <name type="scientific">Salix dunnii</name>
    <dbReference type="NCBI Taxonomy" id="1413687"/>
    <lineage>
        <taxon>Eukaryota</taxon>
        <taxon>Viridiplantae</taxon>
        <taxon>Streptophyta</taxon>
        <taxon>Embryophyta</taxon>
        <taxon>Tracheophyta</taxon>
        <taxon>Spermatophyta</taxon>
        <taxon>Magnoliopsida</taxon>
        <taxon>eudicotyledons</taxon>
        <taxon>Gunneridae</taxon>
        <taxon>Pentapetalae</taxon>
        <taxon>rosids</taxon>
        <taxon>fabids</taxon>
        <taxon>Malpighiales</taxon>
        <taxon>Salicaceae</taxon>
        <taxon>Saliceae</taxon>
        <taxon>Salix</taxon>
    </lineage>
</organism>
<keyword evidence="2 5" id="KW-0694">RNA-binding</keyword>
<dbReference type="InterPro" id="IPR007201">
    <property type="entry name" value="Mei2-like_Rrm_C"/>
</dbReference>
<feature type="region of interest" description="Disordered" evidence="6">
    <location>
        <begin position="931"/>
        <end position="1008"/>
    </location>
</feature>
<dbReference type="Pfam" id="PF00076">
    <property type="entry name" value="RRM_1"/>
    <property type="match status" value="2"/>
</dbReference>
<comment type="caution">
    <text evidence="8">The sequence shown here is derived from an EMBL/GenBank/DDBJ whole genome shotgun (WGS) entry which is preliminary data.</text>
</comment>
<dbReference type="FunFam" id="3.30.70.330:FF:000063">
    <property type="entry name" value="MEI2-like protein 5 isoform 2"/>
    <property type="match status" value="1"/>
</dbReference>
<evidence type="ECO:0000256" key="6">
    <source>
        <dbReference type="SAM" id="MobiDB-lite"/>
    </source>
</evidence>
<dbReference type="GO" id="GO:0045927">
    <property type="term" value="P:positive regulation of growth"/>
    <property type="evidence" value="ECO:0007669"/>
    <property type="project" value="UniProtKB-ARBA"/>
</dbReference>
<feature type="domain" description="RRM" evidence="7">
    <location>
        <begin position="270"/>
        <end position="343"/>
    </location>
</feature>
<dbReference type="AlphaFoldDB" id="A0A835MM89"/>
<dbReference type="CDD" id="cd12531">
    <property type="entry name" value="RRM3_MEI2_like"/>
    <property type="match status" value="1"/>
</dbReference>
<evidence type="ECO:0000256" key="3">
    <source>
        <dbReference type="ARBA" id="ARBA00023254"/>
    </source>
</evidence>
<evidence type="ECO:0000256" key="4">
    <source>
        <dbReference type="ARBA" id="ARBA00058438"/>
    </source>
</evidence>
<keyword evidence="3" id="KW-0469">Meiosis</keyword>
<dbReference type="EMBL" id="JADGMS010000012">
    <property type="protein sequence ID" value="KAF9671782.1"/>
    <property type="molecule type" value="Genomic_DNA"/>
</dbReference>
<dbReference type="GO" id="GO:0045836">
    <property type="term" value="P:positive regulation of meiotic nuclear division"/>
    <property type="evidence" value="ECO:0007669"/>
    <property type="project" value="UniProtKB-ARBA"/>
</dbReference>
<dbReference type="OrthoDB" id="417481at2759"/>
<feature type="domain" description="RRM" evidence="7">
    <location>
        <begin position="355"/>
        <end position="428"/>
    </location>
</feature>
<proteinExistence type="predicted"/>
<dbReference type="Pfam" id="PF04059">
    <property type="entry name" value="RRM_2"/>
    <property type="match status" value="2"/>
</dbReference>
<evidence type="ECO:0000256" key="2">
    <source>
        <dbReference type="ARBA" id="ARBA00022884"/>
    </source>
</evidence>
<protein>
    <recommendedName>
        <fullName evidence="7">RRM domain-containing protein</fullName>
    </recommendedName>
</protein>
<dbReference type="GO" id="GO:0051321">
    <property type="term" value="P:meiotic cell cycle"/>
    <property type="evidence" value="ECO:0007669"/>
    <property type="project" value="UniProtKB-KW"/>
</dbReference>
<dbReference type="Proteomes" id="UP000657918">
    <property type="component" value="Unassembled WGS sequence"/>
</dbReference>
<dbReference type="InterPro" id="IPR034453">
    <property type="entry name" value="MEI2-like_RRM1"/>
</dbReference>
<evidence type="ECO:0000256" key="1">
    <source>
        <dbReference type="ARBA" id="ARBA00022737"/>
    </source>
</evidence>
<evidence type="ECO:0000313" key="9">
    <source>
        <dbReference type="Proteomes" id="UP000657918"/>
    </source>
</evidence>
<name>A0A835MM89_9ROSI</name>
<dbReference type="InterPro" id="IPR034454">
    <property type="entry name" value="MEI2-like_RRM3"/>
</dbReference>
<dbReference type="CDD" id="cd12524">
    <property type="entry name" value="RRM1_MEI2_like"/>
    <property type="match status" value="1"/>
</dbReference>
<reference evidence="8 9" key="1">
    <citation type="submission" date="2020-10" db="EMBL/GenBank/DDBJ databases">
        <title>Plant Genome Project.</title>
        <authorList>
            <person name="Zhang R.-G."/>
        </authorList>
    </citation>
    <scope>NUCLEOTIDE SEQUENCE [LARGE SCALE GENOMIC DNA]</scope>
    <source>
        <strain evidence="8">FAFU-HL-1</strain>
        <tissue evidence="8">Leaf</tissue>
    </source>
</reference>
<evidence type="ECO:0000313" key="8">
    <source>
        <dbReference type="EMBL" id="KAF9671782.1"/>
    </source>
</evidence>
<dbReference type="PANTHER" id="PTHR23189">
    <property type="entry name" value="RNA RECOGNITION MOTIF-CONTAINING"/>
    <property type="match status" value="1"/>
</dbReference>
<dbReference type="SMART" id="SM00360">
    <property type="entry name" value="RRM"/>
    <property type="match status" value="2"/>
</dbReference>
<accession>A0A835MM89</accession>
<feature type="compositionally biased region" description="Polar residues" evidence="6">
    <location>
        <begin position="999"/>
        <end position="1008"/>
    </location>
</feature>
<gene>
    <name evidence="8" type="ORF">SADUNF_Sadunf12G0084400</name>
</gene>
<dbReference type="InterPro" id="IPR000504">
    <property type="entry name" value="RRM_dom"/>
</dbReference>
<evidence type="ECO:0000256" key="5">
    <source>
        <dbReference type="PROSITE-ProRule" id="PRU00176"/>
    </source>
</evidence>
<keyword evidence="1" id="KW-0677">Repeat</keyword>
<comment type="function">
    <text evidence="4">Probable RNA-binding protein that plays a role in meiosis and vegetative growth.</text>
</comment>
<dbReference type="FunFam" id="3.30.70.330:FF:000101">
    <property type="entry name" value="Protein MEI2-like 1"/>
    <property type="match status" value="1"/>
</dbReference>
<dbReference type="InterPro" id="IPR012677">
    <property type="entry name" value="Nucleotide-bd_a/b_plait_sf"/>
</dbReference>